<dbReference type="SUPFAM" id="SSF51430">
    <property type="entry name" value="NAD(P)-linked oxidoreductase"/>
    <property type="match status" value="1"/>
</dbReference>
<name>A0A1M5VZ60_9CLOT</name>
<dbReference type="CDD" id="cd19096">
    <property type="entry name" value="AKR_Fe-S_oxidoreductase"/>
    <property type="match status" value="1"/>
</dbReference>
<dbReference type="InterPro" id="IPR023210">
    <property type="entry name" value="NADP_OxRdtase_dom"/>
</dbReference>
<keyword evidence="2" id="KW-0408">Iron</keyword>
<dbReference type="RefSeq" id="WP_073338809.1">
    <property type="nucleotide sequence ID" value="NZ_FQXM01000014.1"/>
</dbReference>
<dbReference type="Gene3D" id="3.20.20.100">
    <property type="entry name" value="NADP-dependent oxidoreductase domain"/>
    <property type="match status" value="1"/>
</dbReference>
<organism evidence="5 6">
    <name type="scientific">Clostridium grantii DSM 8605</name>
    <dbReference type="NCBI Taxonomy" id="1121316"/>
    <lineage>
        <taxon>Bacteria</taxon>
        <taxon>Bacillati</taxon>
        <taxon>Bacillota</taxon>
        <taxon>Clostridia</taxon>
        <taxon>Eubacteriales</taxon>
        <taxon>Clostridiaceae</taxon>
        <taxon>Clostridium</taxon>
    </lineage>
</organism>
<gene>
    <name evidence="5" type="ORF">SAMN02745207_02551</name>
</gene>
<evidence type="ECO:0000256" key="1">
    <source>
        <dbReference type="ARBA" id="ARBA00022723"/>
    </source>
</evidence>
<sequence length="390" mass="44446">MLYRNYGKTNEKISVLGFGCMRLPIIDGVSSNIDENQAIAMIRHSIDEGINYMDTAYPYHGTGAGTGGASEPFVAKVLKDGYREKVKLATKLPSWLIKTKEDMDKYLNEQLMRLETNYIDFYLVHALNANTWANLKELGINEFLDKAIKDGRIKHAGFSFHDKLPVFKEIVDYYDWSFCQIQYNYLDEYHQAGKEGLEYAAEKGLGIAVMEPLRGGKIANNLPKEIMSVFNSSEVKRTPVEWALRWIWDNPKVSVILSGMSSMEQVVENIKIASESEANTLNASEIGIIDEVKEIFKSRIKVNCTSCEYCMPCPVGVNIPQNFKFYNDSFLFDNPDSNIHDKEKHKKSYLGKIKEENRASACVECGKCEEHCPQFINIRDELKVVKSLFE</sequence>
<evidence type="ECO:0000313" key="5">
    <source>
        <dbReference type="EMBL" id="SHH80203.1"/>
    </source>
</evidence>
<dbReference type="InterPro" id="IPR009051">
    <property type="entry name" value="Helical_ferredxn"/>
</dbReference>
<dbReference type="GO" id="GO:0051536">
    <property type="term" value="F:iron-sulfur cluster binding"/>
    <property type="evidence" value="ECO:0007669"/>
    <property type="project" value="UniProtKB-KW"/>
</dbReference>
<dbReference type="PANTHER" id="PTHR43312:SF2">
    <property type="entry name" value="OXIDOREDUCTASE"/>
    <property type="match status" value="1"/>
</dbReference>
<dbReference type="Pfam" id="PF13187">
    <property type="entry name" value="Fer4_9"/>
    <property type="match status" value="1"/>
</dbReference>
<dbReference type="STRING" id="1121316.SAMN02745207_02551"/>
<reference evidence="5 6" key="1">
    <citation type="submission" date="2016-11" db="EMBL/GenBank/DDBJ databases">
        <authorList>
            <person name="Jaros S."/>
            <person name="Januszkiewicz K."/>
            <person name="Wedrychowicz H."/>
        </authorList>
    </citation>
    <scope>NUCLEOTIDE SEQUENCE [LARGE SCALE GENOMIC DNA]</scope>
    <source>
        <strain evidence="5 6">DSM 8605</strain>
    </source>
</reference>
<evidence type="ECO:0000313" key="6">
    <source>
        <dbReference type="Proteomes" id="UP000184447"/>
    </source>
</evidence>
<keyword evidence="3" id="KW-0411">Iron-sulfur</keyword>
<dbReference type="PROSITE" id="PS51379">
    <property type="entry name" value="4FE4S_FER_2"/>
    <property type="match status" value="1"/>
</dbReference>
<keyword evidence="1" id="KW-0479">Metal-binding</keyword>
<dbReference type="InterPro" id="IPR017900">
    <property type="entry name" value="4Fe4S_Fe_S_CS"/>
</dbReference>
<evidence type="ECO:0000256" key="2">
    <source>
        <dbReference type="ARBA" id="ARBA00023004"/>
    </source>
</evidence>
<dbReference type="InterPro" id="IPR036812">
    <property type="entry name" value="NAD(P)_OxRdtase_dom_sf"/>
</dbReference>
<keyword evidence="6" id="KW-1185">Reference proteome</keyword>
<dbReference type="PROSITE" id="PS00198">
    <property type="entry name" value="4FE4S_FER_1"/>
    <property type="match status" value="1"/>
</dbReference>
<protein>
    <recommendedName>
        <fullName evidence="4">4Fe-4S ferredoxin-type domain-containing protein</fullName>
    </recommendedName>
</protein>
<dbReference type="InterPro" id="IPR053135">
    <property type="entry name" value="AKR2_Oxidoreductase"/>
</dbReference>
<dbReference type="EMBL" id="FQXM01000014">
    <property type="protein sequence ID" value="SHH80203.1"/>
    <property type="molecule type" value="Genomic_DNA"/>
</dbReference>
<evidence type="ECO:0000256" key="3">
    <source>
        <dbReference type="ARBA" id="ARBA00023014"/>
    </source>
</evidence>
<dbReference type="Gene3D" id="1.10.1060.10">
    <property type="entry name" value="Alpha-helical ferredoxin"/>
    <property type="match status" value="1"/>
</dbReference>
<dbReference type="Pfam" id="PF00248">
    <property type="entry name" value="Aldo_ket_red"/>
    <property type="match status" value="1"/>
</dbReference>
<proteinExistence type="predicted"/>
<dbReference type="SUPFAM" id="SSF46548">
    <property type="entry name" value="alpha-helical ferredoxin"/>
    <property type="match status" value="1"/>
</dbReference>
<dbReference type="OrthoDB" id="9773828at2"/>
<dbReference type="AlphaFoldDB" id="A0A1M5VZ60"/>
<dbReference type="InterPro" id="IPR017896">
    <property type="entry name" value="4Fe4S_Fe-S-bd"/>
</dbReference>
<accession>A0A1M5VZ60</accession>
<dbReference type="PANTHER" id="PTHR43312">
    <property type="entry name" value="D-THREO-ALDOSE 1-DEHYDROGENASE"/>
    <property type="match status" value="1"/>
</dbReference>
<dbReference type="GO" id="GO:0046872">
    <property type="term" value="F:metal ion binding"/>
    <property type="evidence" value="ECO:0007669"/>
    <property type="project" value="UniProtKB-KW"/>
</dbReference>
<feature type="domain" description="4Fe-4S ferredoxin-type" evidence="4">
    <location>
        <begin position="351"/>
        <end position="381"/>
    </location>
</feature>
<dbReference type="Proteomes" id="UP000184447">
    <property type="component" value="Unassembled WGS sequence"/>
</dbReference>
<evidence type="ECO:0000259" key="4">
    <source>
        <dbReference type="PROSITE" id="PS51379"/>
    </source>
</evidence>